<dbReference type="EMBL" id="MT142238">
    <property type="protein sequence ID" value="QJA76690.1"/>
    <property type="molecule type" value="Genomic_DNA"/>
</dbReference>
<gene>
    <name evidence="3" type="ORF">MM415A01464_0003</name>
    <name evidence="2" type="ORF">MM415B00464_0014</name>
</gene>
<feature type="coiled-coil region" evidence="1">
    <location>
        <begin position="109"/>
        <end position="136"/>
    </location>
</feature>
<name>A0A6M3K2U2_9ZZZZ</name>
<dbReference type="AlphaFoldDB" id="A0A6M3K2U2"/>
<sequence>MADDKKQNDELFANIDPSKLAPELLTVYKSMQADYTTKQQARAERERQQADEFAAKENALLDKIKTYGAMEQELNQWREWYKSLENKDDEIDDSVFDVDVDNNNYGLDNSHMNKVVSELNNKIKYLEEQLSSVNTAIKTTGDRTSRMLGFHAQLDELSDKYTNLDKQKLLDHAIQHGQNDLEKAYKDLYHDDIIEQEVQKRLDEERARIRTEGITGIGRQVVLRSAENSPKTFAEASEQILKSGNFGS</sequence>
<evidence type="ECO:0000313" key="2">
    <source>
        <dbReference type="EMBL" id="QJA64815.1"/>
    </source>
</evidence>
<keyword evidence="1" id="KW-0175">Coiled coil</keyword>
<protein>
    <submittedName>
        <fullName evidence="3">Uncharacterized protein</fullName>
    </submittedName>
</protein>
<proteinExistence type="predicted"/>
<reference evidence="3" key="1">
    <citation type="submission" date="2020-03" db="EMBL/GenBank/DDBJ databases">
        <title>The deep terrestrial virosphere.</title>
        <authorList>
            <person name="Holmfeldt K."/>
            <person name="Nilsson E."/>
            <person name="Simone D."/>
            <person name="Lopez-Fernandez M."/>
            <person name="Wu X."/>
            <person name="de Brujin I."/>
            <person name="Lundin D."/>
            <person name="Andersson A."/>
            <person name="Bertilsson S."/>
            <person name="Dopson M."/>
        </authorList>
    </citation>
    <scope>NUCLEOTIDE SEQUENCE</scope>
    <source>
        <strain evidence="3">MM415A01464</strain>
        <strain evidence="2">MM415B00464</strain>
    </source>
</reference>
<evidence type="ECO:0000313" key="3">
    <source>
        <dbReference type="EMBL" id="QJA76690.1"/>
    </source>
</evidence>
<organism evidence="3">
    <name type="scientific">viral metagenome</name>
    <dbReference type="NCBI Taxonomy" id="1070528"/>
    <lineage>
        <taxon>unclassified sequences</taxon>
        <taxon>metagenomes</taxon>
        <taxon>organismal metagenomes</taxon>
    </lineage>
</organism>
<accession>A0A6M3K2U2</accession>
<dbReference type="EMBL" id="MT141527">
    <property type="protein sequence ID" value="QJA64815.1"/>
    <property type="molecule type" value="Genomic_DNA"/>
</dbReference>
<evidence type="ECO:0000256" key="1">
    <source>
        <dbReference type="SAM" id="Coils"/>
    </source>
</evidence>